<feature type="transmembrane region" description="Helical" evidence="7">
    <location>
        <begin position="56"/>
        <end position="75"/>
    </location>
</feature>
<evidence type="ECO:0000256" key="4">
    <source>
        <dbReference type="ARBA" id="ARBA00022692"/>
    </source>
</evidence>
<evidence type="ECO:0000313" key="11">
    <source>
        <dbReference type="Proteomes" id="UP000249377"/>
    </source>
</evidence>
<feature type="binding site" evidence="9">
    <location>
        <position position="183"/>
    </location>
    <ligand>
        <name>Mg(2+)</name>
        <dbReference type="ChEBI" id="CHEBI:18420"/>
    </ligand>
</feature>
<keyword evidence="7" id="KW-0573">Peptidoglycan synthesis</keyword>
<feature type="transmembrane region" description="Helical" evidence="7">
    <location>
        <begin position="130"/>
        <end position="148"/>
    </location>
</feature>
<comment type="subcellular location">
    <subcellularLocation>
        <location evidence="7">Cell membrane</location>
        <topology evidence="7">Multi-pass membrane protein</topology>
    </subcellularLocation>
    <subcellularLocation>
        <location evidence="1">Membrane</location>
        <topology evidence="1">Multi-pass membrane protein</topology>
    </subcellularLocation>
</comment>
<dbReference type="RefSeq" id="WP_112333258.1">
    <property type="nucleotide sequence ID" value="NZ_JADPHD010000002.1"/>
</dbReference>
<keyword evidence="7 9" id="KW-0460">Magnesium</keyword>
<dbReference type="InterPro" id="IPR018480">
    <property type="entry name" value="PNAcMuramoyl-5peptid_Trfase_CS"/>
</dbReference>
<keyword evidence="3 7" id="KW-0808">Transferase</keyword>
<comment type="pathway">
    <text evidence="7">Cell wall biogenesis; peptidoglycan biosynthesis.</text>
</comment>
<name>A0A328U9E2_9FIRM</name>
<dbReference type="GO" id="GO:0008963">
    <property type="term" value="F:phospho-N-acetylmuramoyl-pentapeptide-transferase activity"/>
    <property type="evidence" value="ECO:0007669"/>
    <property type="project" value="UniProtKB-UniRule"/>
</dbReference>
<feature type="transmembrane region" description="Helical" evidence="7">
    <location>
        <begin position="154"/>
        <end position="178"/>
    </location>
</feature>
<evidence type="ECO:0000313" key="10">
    <source>
        <dbReference type="EMBL" id="RAQ25567.1"/>
    </source>
</evidence>
<dbReference type="PANTHER" id="PTHR22926">
    <property type="entry name" value="PHOSPHO-N-ACETYLMURAMOYL-PENTAPEPTIDE-TRANSFERASE"/>
    <property type="match status" value="1"/>
</dbReference>
<keyword evidence="7 9" id="KW-0479">Metal-binding</keyword>
<dbReference type="GO" id="GO:0051301">
    <property type="term" value="P:cell division"/>
    <property type="evidence" value="ECO:0007669"/>
    <property type="project" value="UniProtKB-KW"/>
</dbReference>
<dbReference type="EMBL" id="QLYR01000008">
    <property type="protein sequence ID" value="RAQ25567.1"/>
    <property type="molecule type" value="Genomic_DNA"/>
</dbReference>
<keyword evidence="7" id="KW-0131">Cell cycle</keyword>
<organism evidence="10 11">
    <name type="scientific">Hydrogeniiclostridium mannosilyticum</name>
    <dbReference type="NCBI Taxonomy" id="2764322"/>
    <lineage>
        <taxon>Bacteria</taxon>
        <taxon>Bacillati</taxon>
        <taxon>Bacillota</taxon>
        <taxon>Clostridia</taxon>
        <taxon>Eubacteriales</taxon>
        <taxon>Acutalibacteraceae</taxon>
        <taxon>Hydrogeniiclostridium</taxon>
    </lineage>
</organism>
<dbReference type="GO" id="GO:0071555">
    <property type="term" value="P:cell wall organization"/>
    <property type="evidence" value="ECO:0007669"/>
    <property type="project" value="UniProtKB-KW"/>
</dbReference>
<gene>
    <name evidence="7" type="primary">mraY</name>
    <name evidence="10" type="ORF">DPQ25_11160</name>
</gene>
<feature type="transmembrane region" description="Helical" evidence="7">
    <location>
        <begin position="6"/>
        <end position="25"/>
    </location>
</feature>
<sequence>MDGIWTMVAAAIAFAITALLGKWMVPFLHKINFGQTIREVGPKWHQKKNGTPTMGGFMFMIGIVTACAICLPIYLFSTEGGKLELTLGFRTTQVIAGILMAVCFGMIGFLDDYIKVVKKRNLGLNVRQKLVLQFLVAGAYLLSVYLSGGSSATYVPLVGLVDLGVFYWILSLLGIVGVVNAVNFTDGIDGLNGSVTFFYSTFFMLMSGLLEYYGTSIVGAATAGACLGFLIWNFNPAKVFMGDTGSLFLGGIVCALGFGMNMPILILLVGIVYIVEIVSVVIQVVFFKLTHGKRVFKMTPIHHHFEMCGWSEVKICVVFSLVTILTGALATWMVLTSFSGFYG</sequence>
<evidence type="ECO:0000256" key="6">
    <source>
        <dbReference type="ARBA" id="ARBA00023136"/>
    </source>
</evidence>
<evidence type="ECO:0000256" key="9">
    <source>
        <dbReference type="PIRSR" id="PIRSR600715-1"/>
    </source>
</evidence>
<comment type="similarity">
    <text evidence="2 7">Belongs to the glycosyltransferase 4 family. MraY subfamily.</text>
</comment>
<dbReference type="PROSITE" id="PS01348">
    <property type="entry name" value="MRAY_2"/>
    <property type="match status" value="1"/>
</dbReference>
<feature type="transmembrane region" description="Helical" evidence="7">
    <location>
        <begin position="239"/>
        <end position="258"/>
    </location>
</feature>
<evidence type="ECO:0000256" key="1">
    <source>
        <dbReference type="ARBA" id="ARBA00004141"/>
    </source>
</evidence>
<feature type="transmembrane region" description="Helical" evidence="7">
    <location>
        <begin position="264"/>
        <end position="287"/>
    </location>
</feature>
<accession>A0A328U9E2</accession>
<feature type="transmembrane region" description="Helical" evidence="7">
    <location>
        <begin position="212"/>
        <end position="232"/>
    </location>
</feature>
<dbReference type="GO" id="GO:0005886">
    <property type="term" value="C:plasma membrane"/>
    <property type="evidence" value="ECO:0007669"/>
    <property type="project" value="UniProtKB-SubCell"/>
</dbReference>
<dbReference type="EC" id="2.7.8.13" evidence="7 8"/>
<dbReference type="HAMAP" id="MF_00038">
    <property type="entry name" value="MraY"/>
    <property type="match status" value="1"/>
</dbReference>
<dbReference type="Proteomes" id="UP000249377">
    <property type="component" value="Unassembled WGS sequence"/>
</dbReference>
<dbReference type="GO" id="GO:0051992">
    <property type="term" value="F:UDP-N-acetylmuramoyl-L-alanyl-D-glutamyl-meso-2,6-diaminopimelyl-D-alanyl-D-alanine:undecaprenyl-phosphate transferase activity"/>
    <property type="evidence" value="ECO:0007669"/>
    <property type="project" value="RHEA"/>
</dbReference>
<dbReference type="Pfam" id="PF00953">
    <property type="entry name" value="Glycos_transf_4"/>
    <property type="match status" value="1"/>
</dbReference>
<keyword evidence="7" id="KW-0133">Cell shape</keyword>
<comment type="function">
    <text evidence="7">Catalyzes the initial step of the lipid cycle reactions in the biosynthesis of the cell wall peptidoglycan: transfers peptidoglycan precursor phospho-MurNAc-pentapeptide from UDP-MurNAc-pentapeptide onto the lipid carrier undecaprenyl phosphate, yielding undecaprenyl-pyrophosphoryl-MurNAc-pentapeptide, known as lipid I.</text>
</comment>
<evidence type="ECO:0000256" key="7">
    <source>
        <dbReference type="HAMAP-Rule" id="MF_00038"/>
    </source>
</evidence>
<keyword evidence="7" id="KW-0961">Cell wall biogenesis/degradation</keyword>
<keyword evidence="6 7" id="KW-0472">Membrane</keyword>
<evidence type="ECO:0000256" key="2">
    <source>
        <dbReference type="ARBA" id="ARBA00005583"/>
    </source>
</evidence>
<proteinExistence type="inferred from homology"/>
<dbReference type="GO" id="GO:0046872">
    <property type="term" value="F:metal ion binding"/>
    <property type="evidence" value="ECO:0007669"/>
    <property type="project" value="UniProtKB-KW"/>
</dbReference>
<keyword evidence="5 7" id="KW-1133">Transmembrane helix</keyword>
<comment type="cofactor">
    <cofactor evidence="7 9">
        <name>Mg(2+)</name>
        <dbReference type="ChEBI" id="CHEBI:18420"/>
    </cofactor>
</comment>
<dbReference type="PANTHER" id="PTHR22926:SF5">
    <property type="entry name" value="PHOSPHO-N-ACETYLMURAMOYL-PENTAPEPTIDE-TRANSFERASE HOMOLOG"/>
    <property type="match status" value="1"/>
</dbReference>
<evidence type="ECO:0000256" key="8">
    <source>
        <dbReference type="NCBIfam" id="TIGR00445"/>
    </source>
</evidence>
<comment type="catalytic activity">
    <reaction evidence="7">
        <text>UDP-N-acetyl-alpha-D-muramoyl-L-alanyl-gamma-D-glutamyl-meso-2,6-diaminopimeloyl-D-alanyl-D-alanine + di-trans,octa-cis-undecaprenyl phosphate = di-trans,octa-cis-undecaprenyl diphospho-N-acetyl-alpha-D-muramoyl-L-alanyl-D-glutamyl-meso-2,6-diaminopimeloyl-D-alanyl-D-alanine + UMP</text>
        <dbReference type="Rhea" id="RHEA:28386"/>
        <dbReference type="ChEBI" id="CHEBI:57865"/>
        <dbReference type="ChEBI" id="CHEBI:60392"/>
        <dbReference type="ChEBI" id="CHEBI:61386"/>
        <dbReference type="ChEBI" id="CHEBI:61387"/>
        <dbReference type="EC" id="2.7.8.13"/>
    </reaction>
</comment>
<keyword evidence="7" id="KW-0132">Cell division</keyword>
<feature type="transmembrane region" description="Helical" evidence="7">
    <location>
        <begin position="190"/>
        <end position="206"/>
    </location>
</feature>
<dbReference type="InterPro" id="IPR000715">
    <property type="entry name" value="Glycosyl_transferase_4"/>
</dbReference>
<comment type="caution">
    <text evidence="10">The sequence shown here is derived from an EMBL/GenBank/DDBJ whole genome shotgun (WGS) entry which is preliminary data.</text>
</comment>
<evidence type="ECO:0000256" key="3">
    <source>
        <dbReference type="ARBA" id="ARBA00022679"/>
    </source>
</evidence>
<dbReference type="NCBIfam" id="TIGR00445">
    <property type="entry name" value="mraY"/>
    <property type="match status" value="1"/>
</dbReference>
<feature type="transmembrane region" description="Helical" evidence="7">
    <location>
        <begin position="87"/>
        <end position="110"/>
    </location>
</feature>
<keyword evidence="7" id="KW-1003">Cell membrane</keyword>
<protein>
    <recommendedName>
        <fullName evidence="7 8">Phospho-N-acetylmuramoyl-pentapeptide-transferase</fullName>
        <ecNumber evidence="7 8">2.7.8.13</ecNumber>
    </recommendedName>
    <alternativeName>
        <fullName evidence="7">UDP-MurNAc-pentapeptide phosphotransferase</fullName>
    </alternativeName>
</protein>
<reference evidence="10 11" key="1">
    <citation type="submission" date="2018-06" db="EMBL/GenBank/DDBJ databases">
        <title>Noncontiguous genome sequence of Ruminococcaceae bacterium ASD2818.</title>
        <authorList>
            <person name="Chaplin A.V."/>
            <person name="Sokolova S.R."/>
            <person name="Kochetkova T.O."/>
            <person name="Goltsov A.Y."/>
            <person name="Trofimov D.Y."/>
            <person name="Efimov B.A."/>
        </authorList>
    </citation>
    <scope>NUCLEOTIDE SEQUENCE [LARGE SCALE GENOMIC DNA]</scope>
    <source>
        <strain evidence="10 11">ASD2818</strain>
    </source>
</reference>
<dbReference type="InterPro" id="IPR003524">
    <property type="entry name" value="PNAcMuramoyl-5peptid_Trfase"/>
</dbReference>
<feature type="binding site" evidence="9">
    <location>
        <position position="243"/>
    </location>
    <ligand>
        <name>Mg(2+)</name>
        <dbReference type="ChEBI" id="CHEBI:18420"/>
    </ligand>
</feature>
<keyword evidence="4 7" id="KW-0812">Transmembrane</keyword>
<evidence type="ECO:0000256" key="5">
    <source>
        <dbReference type="ARBA" id="ARBA00022989"/>
    </source>
</evidence>
<dbReference type="AlphaFoldDB" id="A0A328U9E2"/>
<feature type="transmembrane region" description="Helical" evidence="7">
    <location>
        <begin position="315"/>
        <end position="335"/>
    </location>
</feature>
<dbReference type="GO" id="GO:0008360">
    <property type="term" value="P:regulation of cell shape"/>
    <property type="evidence" value="ECO:0007669"/>
    <property type="project" value="UniProtKB-KW"/>
</dbReference>
<dbReference type="GO" id="GO:0009252">
    <property type="term" value="P:peptidoglycan biosynthetic process"/>
    <property type="evidence" value="ECO:0007669"/>
    <property type="project" value="UniProtKB-UniRule"/>
</dbReference>
<dbReference type="CDD" id="cd06852">
    <property type="entry name" value="GT_MraY"/>
    <property type="match status" value="1"/>
</dbReference>
<keyword evidence="11" id="KW-1185">Reference proteome</keyword>
<dbReference type="UniPathway" id="UPA00219"/>